<keyword evidence="5" id="KW-1185">Reference proteome</keyword>
<dbReference type="AlphaFoldDB" id="A0AA49Q5U3"/>
<dbReference type="Proteomes" id="UP001229955">
    <property type="component" value="Chromosome"/>
</dbReference>
<evidence type="ECO:0000313" key="5">
    <source>
        <dbReference type="Proteomes" id="UP001229955"/>
    </source>
</evidence>
<accession>A0AA49K1X8</accession>
<gene>
    <name evidence="3" type="ORF">Strain138_002635</name>
    <name evidence="4" type="ORF">Strain318_002635</name>
</gene>
<evidence type="ECO:0000313" key="4">
    <source>
        <dbReference type="EMBL" id="WKW16224.1"/>
    </source>
</evidence>
<accession>A0AA49Q5U3</accession>
<keyword evidence="2" id="KW-0732">Signal</keyword>
<protein>
    <submittedName>
        <fullName evidence="3">Uncharacterized protein</fullName>
    </submittedName>
</protein>
<name>A0AA49Q5U3_9BACT</name>
<dbReference type="KEGG" id="pspc:Strain318_002635"/>
<proteinExistence type="predicted"/>
<evidence type="ECO:0000256" key="1">
    <source>
        <dbReference type="SAM" id="MobiDB-lite"/>
    </source>
</evidence>
<feature type="signal peptide" evidence="2">
    <location>
        <begin position="1"/>
        <end position="18"/>
    </location>
</feature>
<dbReference type="EMBL" id="CP130612">
    <property type="protein sequence ID" value="WKW13317.1"/>
    <property type="molecule type" value="Genomic_DNA"/>
</dbReference>
<dbReference type="RefSeq" id="WP_367886177.1">
    <property type="nucleotide sequence ID" value="NZ_CP130612.1"/>
</dbReference>
<reference evidence="3" key="1">
    <citation type="submission" date="2023-07" db="EMBL/GenBank/DDBJ databases">
        <authorList>
            <person name="Haufschild T."/>
            <person name="Kallscheuer N."/>
            <person name="Hammer J."/>
            <person name="Kohn T."/>
            <person name="Kabuu M."/>
            <person name="Jogler M."/>
            <person name="Wohfarth N."/>
            <person name="Heuer A."/>
            <person name="Rohde M."/>
            <person name="van Teeseling M.C.F."/>
            <person name="Jogler C."/>
        </authorList>
    </citation>
    <scope>NUCLEOTIDE SEQUENCE</scope>
    <source>
        <strain evidence="3">Strain 138</strain>
        <strain evidence="4">Strain 318</strain>
    </source>
</reference>
<evidence type="ECO:0000313" key="3">
    <source>
        <dbReference type="EMBL" id="WKW13317.1"/>
    </source>
</evidence>
<organism evidence="3">
    <name type="scientific">Pseudogemmatithrix spongiicola</name>
    <dbReference type="NCBI Taxonomy" id="3062599"/>
    <lineage>
        <taxon>Bacteria</taxon>
        <taxon>Pseudomonadati</taxon>
        <taxon>Gemmatimonadota</taxon>
        <taxon>Gemmatimonadia</taxon>
        <taxon>Gemmatimonadales</taxon>
        <taxon>Gemmatimonadaceae</taxon>
        <taxon>Pseudogemmatithrix</taxon>
    </lineage>
</organism>
<sequence>MLRSLFLLAAVAALPAMAGAQGTARPQVPVVPTHLMPPAGKCRIWMDGVSPAQQPAPTDCQTALRQKPANGTVIFGPSERELETKGFRSNPRPTRRDTTSRAALPARGRNTPPRTPPDTTKPPAERRPEPTS</sequence>
<dbReference type="EMBL" id="CP130613">
    <property type="protein sequence ID" value="WKW16224.1"/>
    <property type="molecule type" value="Genomic_DNA"/>
</dbReference>
<feature type="region of interest" description="Disordered" evidence="1">
    <location>
        <begin position="66"/>
        <end position="132"/>
    </location>
</feature>
<evidence type="ECO:0000256" key="2">
    <source>
        <dbReference type="SAM" id="SignalP"/>
    </source>
</evidence>
<feature type="compositionally biased region" description="Basic and acidic residues" evidence="1">
    <location>
        <begin position="123"/>
        <end position="132"/>
    </location>
</feature>
<feature type="chain" id="PRO_5041430074" evidence="2">
    <location>
        <begin position="19"/>
        <end position="132"/>
    </location>
</feature>